<sequence length="66" mass="6787">MVESNRDGSVQGTWLRFGLLVALLHGVFVLLVLALLQFDVALAVGVAVGVSIAGGIGITIVALSLR</sequence>
<dbReference type="EMBL" id="AOHX01000042">
    <property type="protein sequence ID" value="ELY43651.1"/>
    <property type="molecule type" value="Genomic_DNA"/>
</dbReference>
<organism evidence="2 3">
    <name type="scientific">Natronorubrum sulfidifaciens JCM 14089</name>
    <dbReference type="NCBI Taxonomy" id="1230460"/>
    <lineage>
        <taxon>Archaea</taxon>
        <taxon>Methanobacteriati</taxon>
        <taxon>Methanobacteriota</taxon>
        <taxon>Stenosarchaea group</taxon>
        <taxon>Halobacteria</taxon>
        <taxon>Halobacteriales</taxon>
        <taxon>Natrialbaceae</taxon>
        <taxon>Natronorubrum</taxon>
    </lineage>
</organism>
<feature type="transmembrane region" description="Helical" evidence="1">
    <location>
        <begin position="42"/>
        <end position="65"/>
    </location>
</feature>
<evidence type="ECO:0000256" key="1">
    <source>
        <dbReference type="SAM" id="Phobius"/>
    </source>
</evidence>
<keyword evidence="1" id="KW-1133">Transmembrane helix</keyword>
<dbReference type="PATRIC" id="fig|1230460.4.peg.2563"/>
<keyword evidence="3" id="KW-1185">Reference proteome</keyword>
<dbReference type="RefSeq" id="WP_008163418.1">
    <property type="nucleotide sequence ID" value="NZ_AOHX01000042.1"/>
</dbReference>
<proteinExistence type="predicted"/>
<evidence type="ECO:0000313" key="3">
    <source>
        <dbReference type="Proteomes" id="UP000011661"/>
    </source>
</evidence>
<keyword evidence="1" id="KW-0812">Transmembrane</keyword>
<comment type="caution">
    <text evidence="2">The sequence shown here is derived from an EMBL/GenBank/DDBJ whole genome shotgun (WGS) entry which is preliminary data.</text>
</comment>
<keyword evidence="1" id="KW-0472">Membrane</keyword>
<protein>
    <submittedName>
        <fullName evidence="2">Uncharacterized protein</fullName>
    </submittedName>
</protein>
<reference evidence="2 3" key="1">
    <citation type="journal article" date="2014" name="PLoS Genet.">
        <title>Phylogenetically driven sequencing of extremely halophilic archaea reveals strategies for static and dynamic osmo-response.</title>
        <authorList>
            <person name="Becker E.A."/>
            <person name="Seitzer P.M."/>
            <person name="Tritt A."/>
            <person name="Larsen D."/>
            <person name="Krusor M."/>
            <person name="Yao A.I."/>
            <person name="Wu D."/>
            <person name="Madern D."/>
            <person name="Eisen J.A."/>
            <person name="Darling A.E."/>
            <person name="Facciotti M.T."/>
        </authorList>
    </citation>
    <scope>NUCLEOTIDE SEQUENCE [LARGE SCALE GENOMIC DNA]</scope>
    <source>
        <strain evidence="2 3">JCM 14089</strain>
    </source>
</reference>
<accession>L9W2Z2</accession>
<gene>
    <name evidence="2" type="ORF">C495_12604</name>
</gene>
<name>L9W2Z2_9EURY</name>
<evidence type="ECO:0000313" key="2">
    <source>
        <dbReference type="EMBL" id="ELY43651.1"/>
    </source>
</evidence>
<dbReference type="Proteomes" id="UP000011661">
    <property type="component" value="Unassembled WGS sequence"/>
</dbReference>
<feature type="transmembrane region" description="Helical" evidence="1">
    <location>
        <begin position="14"/>
        <end position="36"/>
    </location>
</feature>
<dbReference type="AlphaFoldDB" id="L9W2Z2"/>